<evidence type="ECO:0000313" key="2">
    <source>
        <dbReference type="Proteomes" id="UP001603013"/>
    </source>
</evidence>
<sequence length="204" mass="22642">MARSDFTQGIRLLATPEWNRGGPEGRAERRRVRRGRFMAAHTEPVAVFLIGARVNRWRSVRGWLPVFMAMPGMLKELTAEPENGFLGYRMLLGPSFGEVTFVQYWRRAGDIRAYATAPARSHRPAQSAFWRRYFTSNGAVGIWHEMYAVRPGAWSALYGDMPATGLGALFGLEPAVPGGKGGYQPSADPVFAAQVTEERPPAVE</sequence>
<evidence type="ECO:0000313" key="1">
    <source>
        <dbReference type="EMBL" id="MFF8275722.1"/>
    </source>
</evidence>
<dbReference type="Proteomes" id="UP001603013">
    <property type="component" value="Unassembled WGS sequence"/>
</dbReference>
<gene>
    <name evidence="1" type="ORF">ACF05T_06335</name>
</gene>
<dbReference type="InterPro" id="IPR025444">
    <property type="entry name" value="Monooxy_af470"/>
</dbReference>
<keyword evidence="2" id="KW-1185">Reference proteome</keyword>
<organism evidence="1 2">
    <name type="scientific">Streptomyces lateritius</name>
    <dbReference type="NCBI Taxonomy" id="67313"/>
    <lineage>
        <taxon>Bacteria</taxon>
        <taxon>Bacillati</taxon>
        <taxon>Actinomycetota</taxon>
        <taxon>Actinomycetes</taxon>
        <taxon>Kitasatosporales</taxon>
        <taxon>Streptomycetaceae</taxon>
        <taxon>Streptomyces</taxon>
    </lineage>
</organism>
<accession>A0ABW6Y7D1</accession>
<dbReference type="EMBL" id="JBIBSM010000003">
    <property type="protein sequence ID" value="MFF8275722.1"/>
    <property type="molecule type" value="Genomic_DNA"/>
</dbReference>
<reference evidence="1 2" key="1">
    <citation type="submission" date="2024-10" db="EMBL/GenBank/DDBJ databases">
        <title>The Natural Products Discovery Center: Release of the First 8490 Sequenced Strains for Exploring Actinobacteria Biosynthetic Diversity.</title>
        <authorList>
            <person name="Kalkreuter E."/>
            <person name="Kautsar S.A."/>
            <person name="Yang D."/>
            <person name="Bader C.D."/>
            <person name="Teijaro C.N."/>
            <person name="Fluegel L."/>
            <person name="Davis C.M."/>
            <person name="Simpson J.R."/>
            <person name="Lauterbach L."/>
            <person name="Steele A.D."/>
            <person name="Gui C."/>
            <person name="Meng S."/>
            <person name="Li G."/>
            <person name="Viehrig K."/>
            <person name="Ye F."/>
            <person name="Su P."/>
            <person name="Kiefer A.F."/>
            <person name="Nichols A."/>
            <person name="Cepeda A.J."/>
            <person name="Yan W."/>
            <person name="Fan B."/>
            <person name="Jiang Y."/>
            <person name="Adhikari A."/>
            <person name="Zheng C.-J."/>
            <person name="Schuster L."/>
            <person name="Cowan T.M."/>
            <person name="Smanski M.J."/>
            <person name="Chevrette M.G."/>
            <person name="De Carvalho L.P.S."/>
            <person name="Shen B."/>
        </authorList>
    </citation>
    <scope>NUCLEOTIDE SEQUENCE [LARGE SCALE GENOMIC DNA]</scope>
    <source>
        <strain evidence="1 2">NPDC015755</strain>
    </source>
</reference>
<protein>
    <submittedName>
        <fullName evidence="1">DUF4188 domain-containing protein</fullName>
    </submittedName>
</protein>
<comment type="caution">
    <text evidence="1">The sequence shown here is derived from an EMBL/GenBank/DDBJ whole genome shotgun (WGS) entry which is preliminary data.</text>
</comment>
<dbReference type="Pfam" id="PF13826">
    <property type="entry name" value="Monooxy_af470-like"/>
    <property type="match status" value="1"/>
</dbReference>
<dbReference type="RefSeq" id="WP_391933348.1">
    <property type="nucleotide sequence ID" value="NZ_JBIBSM010000003.1"/>
</dbReference>
<proteinExistence type="predicted"/>
<name>A0ABW6Y7D1_9ACTN</name>